<reference evidence="2" key="1">
    <citation type="submission" date="2021-06" db="EMBL/GenBank/DDBJ databases">
        <authorList>
            <person name="Kallberg Y."/>
            <person name="Tangrot J."/>
            <person name="Rosling A."/>
        </authorList>
    </citation>
    <scope>NUCLEOTIDE SEQUENCE</scope>
    <source>
        <strain evidence="2">AZ414A</strain>
    </source>
</reference>
<keyword evidence="3" id="KW-1185">Reference proteome</keyword>
<accession>A0A9N9GLR3</accession>
<dbReference type="EMBL" id="CAJVPK010002744">
    <property type="protein sequence ID" value="CAG8617869.1"/>
    <property type="molecule type" value="Genomic_DNA"/>
</dbReference>
<evidence type="ECO:0000313" key="2">
    <source>
        <dbReference type="EMBL" id="CAG8617869.1"/>
    </source>
</evidence>
<comment type="caution">
    <text evidence="2">The sequence shown here is derived from an EMBL/GenBank/DDBJ whole genome shotgun (WGS) entry which is preliminary data.</text>
</comment>
<name>A0A9N9GLR3_9GLOM</name>
<feature type="compositionally biased region" description="Basic and acidic residues" evidence="1">
    <location>
        <begin position="1"/>
        <end position="19"/>
    </location>
</feature>
<proteinExistence type="predicted"/>
<feature type="region of interest" description="Disordered" evidence="1">
    <location>
        <begin position="1"/>
        <end position="23"/>
    </location>
</feature>
<evidence type="ECO:0000313" key="3">
    <source>
        <dbReference type="Proteomes" id="UP000789706"/>
    </source>
</evidence>
<protein>
    <submittedName>
        <fullName evidence="2">7875_t:CDS:1</fullName>
    </submittedName>
</protein>
<sequence length="135" mass="15617">MVSKRSSKDHDSQQSEKLTKSRPALARLAKDDITAILYVKELKGESKKVSEWYKIGTPKYNKIWKSENSYSYANSIEDANLPNWYPNNTKIEKAEILPEPMPQEIITPEKPVIIKSDPIEVKRKRETTEIKNIAR</sequence>
<dbReference type="OrthoDB" id="2367938at2759"/>
<dbReference type="AlphaFoldDB" id="A0A9N9GLR3"/>
<organism evidence="2 3">
    <name type="scientific">Diversispora eburnea</name>
    <dbReference type="NCBI Taxonomy" id="1213867"/>
    <lineage>
        <taxon>Eukaryota</taxon>
        <taxon>Fungi</taxon>
        <taxon>Fungi incertae sedis</taxon>
        <taxon>Mucoromycota</taxon>
        <taxon>Glomeromycotina</taxon>
        <taxon>Glomeromycetes</taxon>
        <taxon>Diversisporales</taxon>
        <taxon>Diversisporaceae</taxon>
        <taxon>Diversispora</taxon>
    </lineage>
</organism>
<dbReference type="Proteomes" id="UP000789706">
    <property type="component" value="Unassembled WGS sequence"/>
</dbReference>
<gene>
    <name evidence="2" type="ORF">DEBURN_LOCUS10246</name>
</gene>
<evidence type="ECO:0000256" key="1">
    <source>
        <dbReference type="SAM" id="MobiDB-lite"/>
    </source>
</evidence>